<evidence type="ECO:0000256" key="2">
    <source>
        <dbReference type="SAM" id="SignalP"/>
    </source>
</evidence>
<feature type="compositionally biased region" description="Basic and acidic residues" evidence="1">
    <location>
        <begin position="226"/>
        <end position="235"/>
    </location>
</feature>
<protein>
    <recommendedName>
        <fullName evidence="5">Ribosome-binding factor A</fullName>
    </recommendedName>
</protein>
<feature type="compositionally biased region" description="Acidic residues" evidence="1">
    <location>
        <begin position="390"/>
        <end position="400"/>
    </location>
</feature>
<dbReference type="GO" id="GO:0043024">
    <property type="term" value="F:ribosomal small subunit binding"/>
    <property type="evidence" value="ECO:0007669"/>
    <property type="project" value="TreeGrafter"/>
</dbReference>
<feature type="signal peptide" evidence="2">
    <location>
        <begin position="1"/>
        <end position="24"/>
    </location>
</feature>
<dbReference type="OrthoDB" id="381212at2759"/>
<dbReference type="InterPro" id="IPR000238">
    <property type="entry name" value="RbfA"/>
</dbReference>
<feature type="compositionally biased region" description="Low complexity" evidence="1">
    <location>
        <begin position="348"/>
        <end position="361"/>
    </location>
</feature>
<gene>
    <name evidence="3" type="ORF">Vbra_804</name>
</gene>
<evidence type="ECO:0008006" key="5">
    <source>
        <dbReference type="Google" id="ProtNLM"/>
    </source>
</evidence>
<feature type="region of interest" description="Disordered" evidence="1">
    <location>
        <begin position="211"/>
        <end position="235"/>
    </location>
</feature>
<feature type="chain" id="PRO_5005189233" description="Ribosome-binding factor A" evidence="2">
    <location>
        <begin position="25"/>
        <end position="414"/>
    </location>
</feature>
<dbReference type="GO" id="GO:0005829">
    <property type="term" value="C:cytosol"/>
    <property type="evidence" value="ECO:0007669"/>
    <property type="project" value="TreeGrafter"/>
</dbReference>
<sequence>MRSSFIGLQLGIALLSTVLREALGRMLDAPRSFLWRDAFITAMPNGGRRSSKMNLLTRLNARGRGLLDPKRLQIMQGRLGRDIMDSLSDIFLRGGPSRAGFADEAVLSGTSIVDVTVARDLRHATVYVSIMGDTFDKRQGFAWLQRNVKGIRWAMAQRMRRRKAIPFLKFELVDVGAQVEMMNSVLEDIEEREGRGALSGEELVFDFSDDVDEETESGQQPVAESDAERYAEEDSLMVRERERRKDMRPMADAGYIEWWSLDELREAAAMADRQQQGGGHGSTVQQRQAGGDTAHSRRQRSLLQQKSDLPDWLLFRLALSAVHRPQLNISADVAASLADERRRRMADTASSTADLLASSDTAGDDGGDGERSSLVGVAWAWQEASHEGEGEGGGDGEEVGEQGRVALRQEQEGG</sequence>
<dbReference type="Pfam" id="PF02033">
    <property type="entry name" value="RBFA"/>
    <property type="match status" value="1"/>
</dbReference>
<dbReference type="InterPro" id="IPR015946">
    <property type="entry name" value="KH_dom-like_a/b"/>
</dbReference>
<organism evidence="3 4">
    <name type="scientific">Vitrella brassicaformis (strain CCMP3155)</name>
    <dbReference type="NCBI Taxonomy" id="1169540"/>
    <lineage>
        <taxon>Eukaryota</taxon>
        <taxon>Sar</taxon>
        <taxon>Alveolata</taxon>
        <taxon>Colpodellida</taxon>
        <taxon>Vitrellaceae</taxon>
        <taxon>Vitrella</taxon>
    </lineage>
</organism>
<dbReference type="InterPro" id="IPR023799">
    <property type="entry name" value="RbfA_dom_sf"/>
</dbReference>
<dbReference type="PANTHER" id="PTHR33515:SF1">
    <property type="entry name" value="RIBOSOME-BINDING FACTOR A, CHLOROPLASTIC-RELATED"/>
    <property type="match status" value="1"/>
</dbReference>
<evidence type="ECO:0000313" key="4">
    <source>
        <dbReference type="Proteomes" id="UP000041254"/>
    </source>
</evidence>
<proteinExistence type="predicted"/>
<dbReference type="InParanoid" id="A0A0G4FXV8"/>
<accession>A0A0G4FXV8</accession>
<dbReference type="Proteomes" id="UP000041254">
    <property type="component" value="Unassembled WGS sequence"/>
</dbReference>
<dbReference type="Gene3D" id="3.30.300.20">
    <property type="match status" value="1"/>
</dbReference>
<evidence type="ECO:0000313" key="3">
    <source>
        <dbReference type="EMBL" id="CEM20265.1"/>
    </source>
</evidence>
<dbReference type="EMBL" id="CDMY01000523">
    <property type="protein sequence ID" value="CEM20265.1"/>
    <property type="molecule type" value="Genomic_DNA"/>
</dbReference>
<keyword evidence="2" id="KW-0732">Signal</keyword>
<dbReference type="GO" id="GO:0006364">
    <property type="term" value="P:rRNA processing"/>
    <property type="evidence" value="ECO:0007669"/>
    <property type="project" value="InterPro"/>
</dbReference>
<feature type="region of interest" description="Disordered" evidence="1">
    <location>
        <begin position="269"/>
        <end position="300"/>
    </location>
</feature>
<feature type="region of interest" description="Disordered" evidence="1">
    <location>
        <begin position="348"/>
        <end position="414"/>
    </location>
</feature>
<dbReference type="VEuPathDB" id="CryptoDB:Vbra_804"/>
<name>A0A0G4FXV8_VITBC</name>
<reference evidence="3 4" key="1">
    <citation type="submission" date="2014-11" db="EMBL/GenBank/DDBJ databases">
        <authorList>
            <person name="Zhu J."/>
            <person name="Qi W."/>
            <person name="Song R."/>
        </authorList>
    </citation>
    <scope>NUCLEOTIDE SEQUENCE [LARGE SCALE GENOMIC DNA]</scope>
</reference>
<keyword evidence="4" id="KW-1185">Reference proteome</keyword>
<dbReference type="SUPFAM" id="SSF89919">
    <property type="entry name" value="Ribosome-binding factor A, RbfA"/>
    <property type="match status" value="1"/>
</dbReference>
<dbReference type="PANTHER" id="PTHR33515">
    <property type="entry name" value="RIBOSOME-BINDING FACTOR A, CHLOROPLASTIC-RELATED"/>
    <property type="match status" value="1"/>
</dbReference>
<evidence type="ECO:0000256" key="1">
    <source>
        <dbReference type="SAM" id="MobiDB-lite"/>
    </source>
</evidence>
<dbReference type="AlphaFoldDB" id="A0A0G4FXV8"/>